<evidence type="ECO:0000313" key="1">
    <source>
        <dbReference type="EMBL" id="MDQ2094517.1"/>
    </source>
</evidence>
<comment type="caution">
    <text evidence="1">The sequence shown here is derived from an EMBL/GenBank/DDBJ whole genome shotgun (WGS) entry which is preliminary data.</text>
</comment>
<reference evidence="1" key="1">
    <citation type="submission" date="2022-07" db="EMBL/GenBank/DDBJ databases">
        <authorList>
            <person name="Otstavnykh N."/>
            <person name="Isaeva M."/>
            <person name="Bystritskaya E."/>
        </authorList>
    </citation>
    <scope>NUCLEOTIDE SEQUENCE</scope>
    <source>
        <strain evidence="1">10Alg 79</strain>
    </source>
</reference>
<reference evidence="1" key="2">
    <citation type="submission" date="2023-04" db="EMBL/GenBank/DDBJ databases">
        <title>'Rhodoalgimonas zhirmunskyi' gen. nov., isolated from a red alga.</title>
        <authorList>
            <person name="Nedashkovskaya O.I."/>
            <person name="Otstavnykh N.Y."/>
            <person name="Bystritskaya E.P."/>
            <person name="Balabanova L.A."/>
            <person name="Isaeva M.P."/>
        </authorList>
    </citation>
    <scope>NUCLEOTIDE SEQUENCE</scope>
    <source>
        <strain evidence="1">10Alg 79</strain>
    </source>
</reference>
<dbReference type="AlphaFoldDB" id="A0AAJ1UED5"/>
<keyword evidence="2" id="KW-1185">Reference proteome</keyword>
<sequence>MREDLMERARAEGVTPEIAAEVAALVSGESALCTCSTLGAVAESAGALRIDRPAMRMAAKSGRPVLVAFCLESTRAATLSLLAEEMARAQNPNPVQPISISQAWVHFERGDHDCFVAAIAEGIEAVLVDVTPVIVLAQASMAGAAPRLSRSGVQVLTTPEAALRAAMKSA</sequence>
<dbReference type="Proteomes" id="UP001227162">
    <property type="component" value="Unassembled WGS sequence"/>
</dbReference>
<gene>
    <name evidence="1" type="ORF">NOI20_10390</name>
</gene>
<evidence type="ECO:0000313" key="2">
    <source>
        <dbReference type="Proteomes" id="UP001227162"/>
    </source>
</evidence>
<organism evidence="1 2">
    <name type="scientific">Rhodalgimonas zhirmunskyi</name>
    <dbReference type="NCBI Taxonomy" id="2964767"/>
    <lineage>
        <taxon>Bacteria</taxon>
        <taxon>Pseudomonadati</taxon>
        <taxon>Pseudomonadota</taxon>
        <taxon>Alphaproteobacteria</taxon>
        <taxon>Rhodobacterales</taxon>
        <taxon>Roseobacteraceae</taxon>
        <taxon>Rhodalgimonas</taxon>
    </lineage>
</organism>
<accession>A0AAJ1UED5</accession>
<protein>
    <submittedName>
        <fullName evidence="1">Uncharacterized protein</fullName>
    </submittedName>
</protein>
<dbReference type="EMBL" id="JANFFA010000002">
    <property type="protein sequence ID" value="MDQ2094517.1"/>
    <property type="molecule type" value="Genomic_DNA"/>
</dbReference>
<name>A0AAJ1UED5_9RHOB</name>
<proteinExistence type="predicted"/>